<dbReference type="SUPFAM" id="SSF81901">
    <property type="entry name" value="HCP-like"/>
    <property type="match status" value="2"/>
</dbReference>
<dbReference type="SMART" id="SM00671">
    <property type="entry name" value="SEL1"/>
    <property type="match status" value="2"/>
</dbReference>
<dbReference type="Proteomes" id="UP000295804">
    <property type="component" value="Unassembled WGS sequence"/>
</dbReference>
<dbReference type="Gene3D" id="1.25.40.10">
    <property type="entry name" value="Tetratricopeptide repeat domain"/>
    <property type="match status" value="1"/>
</dbReference>
<accession>A0A4R7VV08</accession>
<evidence type="ECO:0000313" key="4">
    <source>
        <dbReference type="Proteomes" id="UP000295804"/>
    </source>
</evidence>
<name>A0A4R7VV08_9PSED</name>
<proteinExistence type="predicted"/>
<dbReference type="InterPro" id="IPR011990">
    <property type="entry name" value="TPR-like_helical_dom_sf"/>
</dbReference>
<dbReference type="PANTHER" id="PTHR11102">
    <property type="entry name" value="SEL-1-LIKE PROTEIN"/>
    <property type="match status" value="1"/>
</dbReference>
<evidence type="ECO:0000256" key="2">
    <source>
        <dbReference type="SAM" id="SignalP"/>
    </source>
</evidence>
<comment type="caution">
    <text evidence="3">The sequence shown here is derived from an EMBL/GenBank/DDBJ whole genome shotgun (WGS) entry which is preliminary data.</text>
</comment>
<dbReference type="EMBL" id="SOCQ01000001">
    <property type="protein sequence ID" value="TDV53067.1"/>
    <property type="molecule type" value="Genomic_DNA"/>
</dbReference>
<feature type="chain" id="PRO_5020618469" description="Sel1 repeat family protein" evidence="2">
    <location>
        <begin position="26"/>
        <end position="440"/>
    </location>
</feature>
<keyword evidence="2" id="KW-0732">Signal</keyword>
<evidence type="ECO:0000256" key="1">
    <source>
        <dbReference type="SAM" id="MobiDB-lite"/>
    </source>
</evidence>
<dbReference type="InterPro" id="IPR050767">
    <property type="entry name" value="Sel1_AlgK"/>
</dbReference>
<reference evidence="3 4" key="1">
    <citation type="submission" date="2019-03" db="EMBL/GenBank/DDBJ databases">
        <title>Genomic analyses of the natural microbiome of Caenorhabditis elegans.</title>
        <authorList>
            <person name="Samuel B."/>
        </authorList>
    </citation>
    <scope>NUCLEOTIDE SEQUENCE [LARGE SCALE GENOMIC DNA]</scope>
    <source>
        <strain evidence="3 4">BIGb0525</strain>
    </source>
</reference>
<organism evidence="3 4">
    <name type="scientific">Pseudomonas helmanticensis</name>
    <dbReference type="NCBI Taxonomy" id="1471381"/>
    <lineage>
        <taxon>Bacteria</taxon>
        <taxon>Pseudomonadati</taxon>
        <taxon>Pseudomonadota</taxon>
        <taxon>Gammaproteobacteria</taxon>
        <taxon>Pseudomonadales</taxon>
        <taxon>Pseudomonadaceae</taxon>
        <taxon>Pseudomonas</taxon>
    </lineage>
</organism>
<dbReference type="PANTHER" id="PTHR11102:SF160">
    <property type="entry name" value="ERAD-ASSOCIATED E3 UBIQUITIN-PROTEIN LIGASE COMPONENT HRD3"/>
    <property type="match status" value="1"/>
</dbReference>
<feature type="signal peptide" evidence="2">
    <location>
        <begin position="1"/>
        <end position="25"/>
    </location>
</feature>
<dbReference type="AlphaFoldDB" id="A0A4R7VV08"/>
<evidence type="ECO:0008006" key="5">
    <source>
        <dbReference type="Google" id="ProtNLM"/>
    </source>
</evidence>
<protein>
    <recommendedName>
        <fullName evidence="5">Sel1 repeat family protein</fullName>
    </recommendedName>
</protein>
<gene>
    <name evidence="3" type="ORF">EDF87_101136</name>
</gene>
<evidence type="ECO:0000313" key="3">
    <source>
        <dbReference type="EMBL" id="TDV53067.1"/>
    </source>
</evidence>
<feature type="region of interest" description="Disordered" evidence="1">
    <location>
        <begin position="417"/>
        <end position="440"/>
    </location>
</feature>
<dbReference type="InterPro" id="IPR006597">
    <property type="entry name" value="Sel1-like"/>
</dbReference>
<dbReference type="RefSeq" id="WP_134173733.1">
    <property type="nucleotide sequence ID" value="NZ_SOCQ01000001.1"/>
</dbReference>
<sequence>MNHYKNIIKSIAGLLFLFNSVTALAVLTPKQQAAKERGISLYNQEQNAEPELRIAAEAGDAEAQFYLAEQLRLLELNKTLDSKESLKWFVASANQGNLFSLYQLSHNVKLCVIASLCPKGEKSWDEWHQEFKKTLMEKFASNDLQQLGELNDWVAESDVVGEWFHLQDELRYAKNHRVEDTREWLVPSANQGNFNSLLRLALSDGDILCTIVEDCPKGDKTQREWKLEFEKTAKEKIASGDMEAAYLLYVGNSDLNMLIKSAEGGYPFAQYQLARSYSAGEGFFWWFGQRRKEVIKWYKRAAENGYPKAMVEYAASVYEDNGDLSISRYWLEESAKVGDKNGIALLAREYASNPNYYGFPFDLVKAYGLIFFLAGLDNDKYEIEDNRETLEDYSEKMTPEQIEQGKAFAEKWKVAHPLEGVQSQQPAGSETGGKLRASSR</sequence>